<sequence length="83" mass="9279">MLQKLESNHRRYTEAYGVIYNKGQIVLPAYMAWQMEIIKSSHDSTMVGHPGRCGNSKGPALTKGHQDGTKAGILLQIQNQRPK</sequence>
<proteinExistence type="predicted"/>
<dbReference type="AlphaFoldDB" id="A0A0L6UGT2"/>
<dbReference type="Proteomes" id="UP000037035">
    <property type="component" value="Unassembled WGS sequence"/>
</dbReference>
<gene>
    <name evidence="2" type="ORF">VP01_6156g1</name>
</gene>
<reference evidence="2 3" key="1">
    <citation type="submission" date="2015-08" db="EMBL/GenBank/DDBJ databases">
        <title>Next Generation Sequencing and Analysis of the Genome of Puccinia sorghi L Schw, the Causal Agent of Maize Common Rust.</title>
        <authorList>
            <person name="Rochi L."/>
            <person name="Burguener G."/>
            <person name="Darino M."/>
            <person name="Turjanski A."/>
            <person name="Kreff E."/>
            <person name="Dieguez M.J."/>
            <person name="Sacco F."/>
        </authorList>
    </citation>
    <scope>NUCLEOTIDE SEQUENCE [LARGE SCALE GENOMIC DNA]</scope>
    <source>
        <strain evidence="2 3">RO10H11247</strain>
    </source>
</reference>
<organism evidence="2 3">
    <name type="scientific">Puccinia sorghi</name>
    <dbReference type="NCBI Taxonomy" id="27349"/>
    <lineage>
        <taxon>Eukaryota</taxon>
        <taxon>Fungi</taxon>
        <taxon>Dikarya</taxon>
        <taxon>Basidiomycota</taxon>
        <taxon>Pucciniomycotina</taxon>
        <taxon>Pucciniomycetes</taxon>
        <taxon>Pucciniales</taxon>
        <taxon>Pucciniaceae</taxon>
        <taxon>Puccinia</taxon>
    </lineage>
</organism>
<dbReference type="VEuPathDB" id="FungiDB:VP01_6156g1"/>
<name>A0A0L6UGT2_9BASI</name>
<accession>A0A0L6UGT2</accession>
<evidence type="ECO:0000313" key="3">
    <source>
        <dbReference type="Proteomes" id="UP000037035"/>
    </source>
</evidence>
<feature type="region of interest" description="Disordered" evidence="1">
    <location>
        <begin position="44"/>
        <end position="66"/>
    </location>
</feature>
<comment type="caution">
    <text evidence="2">The sequence shown here is derived from an EMBL/GenBank/DDBJ whole genome shotgun (WGS) entry which is preliminary data.</text>
</comment>
<protein>
    <submittedName>
        <fullName evidence="2">Uncharacterized protein</fullName>
    </submittedName>
</protein>
<dbReference type="EMBL" id="LAVV01011448">
    <property type="protein sequence ID" value="KNZ47774.1"/>
    <property type="molecule type" value="Genomic_DNA"/>
</dbReference>
<keyword evidence="3" id="KW-1185">Reference proteome</keyword>
<evidence type="ECO:0000256" key="1">
    <source>
        <dbReference type="SAM" id="MobiDB-lite"/>
    </source>
</evidence>
<evidence type="ECO:0000313" key="2">
    <source>
        <dbReference type="EMBL" id="KNZ47774.1"/>
    </source>
</evidence>